<organism evidence="2 3">
    <name type="scientific">Dactylosporangium fulvum</name>
    <dbReference type="NCBI Taxonomy" id="53359"/>
    <lineage>
        <taxon>Bacteria</taxon>
        <taxon>Bacillati</taxon>
        <taxon>Actinomycetota</taxon>
        <taxon>Actinomycetes</taxon>
        <taxon>Micromonosporales</taxon>
        <taxon>Micromonosporaceae</taxon>
        <taxon>Dactylosporangium</taxon>
    </lineage>
</organism>
<dbReference type="EMBL" id="CP073720">
    <property type="protein sequence ID" value="UWP82169.1"/>
    <property type="molecule type" value="Genomic_DNA"/>
</dbReference>
<dbReference type="RefSeq" id="WP_259859939.1">
    <property type="nucleotide sequence ID" value="NZ_BAAAST010000091.1"/>
</dbReference>
<dbReference type="Proteomes" id="UP001059617">
    <property type="component" value="Chromosome"/>
</dbReference>
<proteinExistence type="predicted"/>
<evidence type="ECO:0000256" key="1">
    <source>
        <dbReference type="SAM" id="MobiDB-lite"/>
    </source>
</evidence>
<feature type="region of interest" description="Disordered" evidence="1">
    <location>
        <begin position="13"/>
        <end position="104"/>
    </location>
</feature>
<accession>A0ABY5VZD8</accession>
<gene>
    <name evidence="2" type="ORF">Dfulv_45085</name>
</gene>
<name>A0ABY5VZD8_9ACTN</name>
<evidence type="ECO:0000313" key="2">
    <source>
        <dbReference type="EMBL" id="UWP82169.1"/>
    </source>
</evidence>
<reference evidence="2" key="2">
    <citation type="submission" date="2022-09" db="EMBL/GenBank/DDBJ databases">
        <title>Biosynthetic gene clusters of Dactylosporangioum fulvum.</title>
        <authorList>
            <person name="Caradec T."/>
        </authorList>
    </citation>
    <scope>NUCLEOTIDE SEQUENCE</scope>
    <source>
        <strain evidence="2">NRRL B-16292</strain>
    </source>
</reference>
<reference evidence="2" key="1">
    <citation type="submission" date="2021-04" db="EMBL/GenBank/DDBJ databases">
        <authorList>
            <person name="Hartkoorn R.C."/>
            <person name="Beaudoing E."/>
            <person name="Hot D."/>
        </authorList>
    </citation>
    <scope>NUCLEOTIDE SEQUENCE</scope>
    <source>
        <strain evidence="2">NRRL B-16292</strain>
    </source>
</reference>
<sequence>MLVLVGAAVWVACDPAPPKDRQTETAQLPGNPPPAVASAPAEAAPAPSQVDGSGKPAVTVPGPGPGSGRPSSRAPSQPPARTTAPPTPVSAPTKPSWLPANPPGRNITASASASCGAGGWFLNVSATLVGFIDNRVIVHTANGDGSWTGSDIDGGPTAFNGPAPETGYGPLPRSQTTVTWFVWALDENADEVSSNARTTSRPACAG</sequence>
<keyword evidence="3" id="KW-1185">Reference proteome</keyword>
<feature type="compositionally biased region" description="Low complexity" evidence="1">
    <location>
        <begin position="36"/>
        <end position="47"/>
    </location>
</feature>
<evidence type="ECO:0000313" key="3">
    <source>
        <dbReference type="Proteomes" id="UP001059617"/>
    </source>
</evidence>
<feature type="compositionally biased region" description="Low complexity" evidence="1">
    <location>
        <begin position="68"/>
        <end position="96"/>
    </location>
</feature>
<protein>
    <submittedName>
        <fullName evidence="2">Uncharacterized protein</fullName>
    </submittedName>
</protein>